<accession>A0A1Y1Y4K4</accession>
<comment type="caution">
    <text evidence="1">The sequence shown here is derived from an EMBL/GenBank/DDBJ whole genome shotgun (WGS) entry which is preliminary data.</text>
</comment>
<dbReference type="Proteomes" id="UP000193144">
    <property type="component" value="Unassembled WGS sequence"/>
</dbReference>
<organism evidence="1 2">
    <name type="scientific">Clohesyomyces aquaticus</name>
    <dbReference type="NCBI Taxonomy" id="1231657"/>
    <lineage>
        <taxon>Eukaryota</taxon>
        <taxon>Fungi</taxon>
        <taxon>Dikarya</taxon>
        <taxon>Ascomycota</taxon>
        <taxon>Pezizomycotina</taxon>
        <taxon>Dothideomycetes</taxon>
        <taxon>Pleosporomycetidae</taxon>
        <taxon>Pleosporales</taxon>
        <taxon>Lindgomycetaceae</taxon>
        <taxon>Clohesyomyces</taxon>
    </lineage>
</organism>
<reference evidence="1 2" key="1">
    <citation type="submission" date="2016-07" db="EMBL/GenBank/DDBJ databases">
        <title>Pervasive Adenine N6-methylation of Active Genes in Fungi.</title>
        <authorList>
            <consortium name="DOE Joint Genome Institute"/>
            <person name="Mondo S.J."/>
            <person name="Dannebaum R.O."/>
            <person name="Kuo R.C."/>
            <person name="Labutti K."/>
            <person name="Haridas S."/>
            <person name="Kuo A."/>
            <person name="Salamov A."/>
            <person name="Ahrendt S.R."/>
            <person name="Lipzen A."/>
            <person name="Sullivan W."/>
            <person name="Andreopoulos W.B."/>
            <person name="Clum A."/>
            <person name="Lindquist E."/>
            <person name="Daum C."/>
            <person name="Ramamoorthy G.K."/>
            <person name="Gryganskyi A."/>
            <person name="Culley D."/>
            <person name="Magnuson J.K."/>
            <person name="James T.Y."/>
            <person name="O'Malley M.A."/>
            <person name="Stajich J.E."/>
            <person name="Spatafora J.W."/>
            <person name="Visel A."/>
            <person name="Grigoriev I.V."/>
        </authorList>
    </citation>
    <scope>NUCLEOTIDE SEQUENCE [LARGE SCALE GENOMIC DNA]</scope>
    <source>
        <strain evidence="1 2">CBS 115471</strain>
    </source>
</reference>
<protein>
    <submittedName>
        <fullName evidence="1">Uncharacterized protein</fullName>
    </submittedName>
</protein>
<dbReference type="AlphaFoldDB" id="A0A1Y1Y4K4"/>
<evidence type="ECO:0000313" key="2">
    <source>
        <dbReference type="Proteomes" id="UP000193144"/>
    </source>
</evidence>
<evidence type="ECO:0000313" key="1">
    <source>
        <dbReference type="EMBL" id="ORX92927.1"/>
    </source>
</evidence>
<proteinExistence type="predicted"/>
<gene>
    <name evidence="1" type="ORF">BCR34DRAFT_608684</name>
</gene>
<sequence>MGITFGALGRPERNEVLKPTVLRAVRVERRELFHRIASTFPREIRDQIYEFVTLWSNPIYIVNNPWYPPANETSSKLDHVLKELFETAYRVNDFKLESPDSVSPGLRPRLYTFSLWTQGDLESSPKITSGRLVLKWNRTCPEGEKHTWRDFVALQLLKHRSASVTVTIKFTHRRFTYIMTFVCFLQEFMAVLEALKDDGFKLAIIVNDYAKLNTQDGEFTINALVEQLKALYLSFLPEYD</sequence>
<dbReference type="EMBL" id="MCFA01000362">
    <property type="protein sequence ID" value="ORX92927.1"/>
    <property type="molecule type" value="Genomic_DNA"/>
</dbReference>
<keyword evidence="2" id="KW-1185">Reference proteome</keyword>
<name>A0A1Y1Y4K4_9PLEO</name>